<reference evidence="3 4" key="2">
    <citation type="submission" date="2019-01" db="EMBL/GenBank/DDBJ databases">
        <title>Tautonia sociabilis, a novel thermotolerant planctomycete of Isosphaeraceae family, isolated from a 4000 m deep subterranean habitat.</title>
        <authorList>
            <person name="Kovaleva O.L."/>
            <person name="Elcheninov A.G."/>
            <person name="Van Heerden E."/>
            <person name="Toshchakov S.V."/>
            <person name="Novikov A."/>
            <person name="Bonch-Osmolovskaya E.A."/>
            <person name="Kublanov I.V."/>
        </authorList>
    </citation>
    <scope>NUCLEOTIDE SEQUENCE [LARGE SCALE GENOMIC DNA]</scope>
    <source>
        <strain evidence="3 4">GM2012</strain>
    </source>
</reference>
<dbReference type="AlphaFoldDB" id="A0A432MD39"/>
<keyword evidence="2" id="KW-1133">Transmembrane helix</keyword>
<accession>A0A432MD39</accession>
<sequence>MSDGERNVSLSASKVPTSSPRSLQRRLARIPDFFLDEDVPVLVRPDNLRWSDPEMNSSERIPMEHRGGERVPRAIQTGSVRRPRSRLIGWIGVTGLVGVLISGLIVVALPSTPSPPPPRSSLPRTPIRIVHNFGTTISDGSPLRHVFRIKNPSDQSFRILEATASSPCCSGIEPLPDIVPGGDWLSIPVFIRTAGRTGPQQVMFAIGTDSPAMPTILCVALADLVEGFDLEPLDRKNDLVVGRPMKMVYRAIHRRVADVLEAAPTSVSIPPPFQVAFISPARERIGPDHLIEWQRDLAIEIPAPEDMGRLATTLRFDGADGPVASRSLSWEVHPPLRAMPNALVINASDGVVERHIDLRSQDLPFSIHDVEGSIIVDHRVDEPLVIEGQATCRLTLRLDGTRASERSNAVRIATDHRIVPELRIPVLVLP</sequence>
<feature type="region of interest" description="Disordered" evidence="1">
    <location>
        <begin position="1"/>
        <end position="23"/>
    </location>
</feature>
<keyword evidence="4" id="KW-1185">Reference proteome</keyword>
<organism evidence="3 4">
    <name type="scientific">Tautonia sociabilis</name>
    <dbReference type="NCBI Taxonomy" id="2080755"/>
    <lineage>
        <taxon>Bacteria</taxon>
        <taxon>Pseudomonadati</taxon>
        <taxon>Planctomycetota</taxon>
        <taxon>Planctomycetia</taxon>
        <taxon>Isosphaerales</taxon>
        <taxon>Isosphaeraceae</taxon>
        <taxon>Tautonia</taxon>
    </lineage>
</organism>
<feature type="transmembrane region" description="Helical" evidence="2">
    <location>
        <begin position="87"/>
        <end position="109"/>
    </location>
</feature>
<reference evidence="3 4" key="1">
    <citation type="submission" date="2018-12" db="EMBL/GenBank/DDBJ databases">
        <authorList>
            <person name="Toschakov S.V."/>
        </authorList>
    </citation>
    <scope>NUCLEOTIDE SEQUENCE [LARGE SCALE GENOMIC DNA]</scope>
    <source>
        <strain evidence="3 4">GM2012</strain>
    </source>
</reference>
<proteinExistence type="predicted"/>
<name>A0A432MD39_9BACT</name>
<gene>
    <name evidence="3" type="ORF">TsocGM_25040</name>
</gene>
<protein>
    <submittedName>
        <fullName evidence="3">DUF1573 domain-containing protein</fullName>
    </submittedName>
</protein>
<evidence type="ECO:0000256" key="1">
    <source>
        <dbReference type="SAM" id="MobiDB-lite"/>
    </source>
</evidence>
<evidence type="ECO:0000256" key="2">
    <source>
        <dbReference type="SAM" id="Phobius"/>
    </source>
</evidence>
<evidence type="ECO:0000313" key="3">
    <source>
        <dbReference type="EMBL" id="RUL81431.1"/>
    </source>
</evidence>
<keyword evidence="2" id="KW-0472">Membrane</keyword>
<evidence type="ECO:0000313" key="4">
    <source>
        <dbReference type="Proteomes" id="UP000280296"/>
    </source>
</evidence>
<feature type="compositionally biased region" description="Polar residues" evidence="1">
    <location>
        <begin position="8"/>
        <end position="22"/>
    </location>
</feature>
<dbReference type="Proteomes" id="UP000280296">
    <property type="component" value="Unassembled WGS sequence"/>
</dbReference>
<dbReference type="EMBL" id="RYZH01000093">
    <property type="protein sequence ID" value="RUL81431.1"/>
    <property type="molecule type" value="Genomic_DNA"/>
</dbReference>
<comment type="caution">
    <text evidence="3">The sequence shown here is derived from an EMBL/GenBank/DDBJ whole genome shotgun (WGS) entry which is preliminary data.</text>
</comment>
<keyword evidence="2" id="KW-0812">Transmembrane</keyword>